<dbReference type="InterPro" id="IPR050902">
    <property type="entry name" value="ABC_Transporter_SBP"/>
</dbReference>
<feature type="chain" id="PRO_5046801591" evidence="1">
    <location>
        <begin position="28"/>
        <end position="349"/>
    </location>
</feature>
<feature type="domain" description="Fe/B12 periplasmic-binding" evidence="2">
    <location>
        <begin position="47"/>
        <end position="314"/>
    </location>
</feature>
<dbReference type="SUPFAM" id="SSF53807">
    <property type="entry name" value="Helical backbone' metal receptor"/>
    <property type="match status" value="1"/>
</dbReference>
<dbReference type="Gene3D" id="1.20.58.2180">
    <property type="match status" value="1"/>
</dbReference>
<protein>
    <submittedName>
        <fullName evidence="3">Iron ABC transporter substrate-binding protein</fullName>
    </submittedName>
</protein>
<proteinExistence type="predicted"/>
<gene>
    <name evidence="3" type="ORF">AFIC_000794</name>
</gene>
<dbReference type="PROSITE" id="PS50983">
    <property type="entry name" value="FE_B12_PBP"/>
    <property type="match status" value="1"/>
</dbReference>
<evidence type="ECO:0000256" key="1">
    <source>
        <dbReference type="SAM" id="SignalP"/>
    </source>
</evidence>
<dbReference type="Proteomes" id="UP001213907">
    <property type="component" value="Chromosome"/>
</dbReference>
<evidence type="ECO:0000313" key="4">
    <source>
        <dbReference type="Proteomes" id="UP001213907"/>
    </source>
</evidence>
<name>A0ABY8BQP5_AFICR</name>
<dbReference type="InterPro" id="IPR002491">
    <property type="entry name" value="ABC_transptr_periplasmic_BD"/>
</dbReference>
<dbReference type="EMBL" id="CP113162">
    <property type="protein sequence ID" value="WEF52313.1"/>
    <property type="molecule type" value="Genomic_DNA"/>
</dbReference>
<sequence length="349" mass="37701">MTNASRRRALGALAGFVAAVMLTTAAAARTVTDSAGRTVDIPDTITRVFAAGPPASVMLYVLAPQDMIGWVRAPRDAQKPYLLPATRDLPELGRVTGRGDTLNLERLLAARPEIIIDYGTINDTYRSLADRVQTQTGIPYLLIDGRFENTPASLRLLADILGVKERGEMLAKAAEAILARVDKTIAEIPAAKRPRIYLARGPEGLESGSKGSINTEIIERVGGVNVVEGLREKGGIVRVSPEQVISWAPDTIITLDRAFKDGIAQKQEWKPVPAVADGRVFLAPGLPYGFIDAPPSLNRFAGLIWLLHTLYPDKTDGNLRDEIRSFYTTFYQVEPSDGELTALLGGSGG</sequence>
<feature type="signal peptide" evidence="1">
    <location>
        <begin position="1"/>
        <end position="27"/>
    </location>
</feature>
<evidence type="ECO:0000313" key="3">
    <source>
        <dbReference type="EMBL" id="WEF52313.1"/>
    </source>
</evidence>
<organism evidence="3 4">
    <name type="scientific">Afipia carboxydohydrogena</name>
    <name type="common">Pseudomonas carboxydohydrogena</name>
    <dbReference type="NCBI Taxonomy" id="290"/>
    <lineage>
        <taxon>Bacteria</taxon>
        <taxon>Pseudomonadati</taxon>
        <taxon>Pseudomonadota</taxon>
        <taxon>Alphaproteobacteria</taxon>
        <taxon>Hyphomicrobiales</taxon>
        <taxon>Nitrobacteraceae</taxon>
        <taxon>Afipia</taxon>
    </lineage>
</organism>
<keyword evidence="4" id="KW-1185">Reference proteome</keyword>
<dbReference type="RefSeq" id="WP_275247870.1">
    <property type="nucleotide sequence ID" value="NZ_BAABDX010000001.1"/>
</dbReference>
<dbReference type="PANTHER" id="PTHR30535:SF34">
    <property type="entry name" value="MOLYBDATE-BINDING PROTEIN MOLA"/>
    <property type="match status" value="1"/>
</dbReference>
<accession>A0ABY8BQP5</accession>
<dbReference type="Gene3D" id="3.40.50.1980">
    <property type="entry name" value="Nitrogenase molybdenum iron protein domain"/>
    <property type="match status" value="2"/>
</dbReference>
<dbReference type="CDD" id="cd01147">
    <property type="entry name" value="HemV-2"/>
    <property type="match status" value="1"/>
</dbReference>
<dbReference type="InterPro" id="IPR006311">
    <property type="entry name" value="TAT_signal"/>
</dbReference>
<evidence type="ECO:0000259" key="2">
    <source>
        <dbReference type="PROSITE" id="PS50983"/>
    </source>
</evidence>
<dbReference type="PROSITE" id="PS51318">
    <property type="entry name" value="TAT"/>
    <property type="match status" value="1"/>
</dbReference>
<reference evidence="3 4" key="1">
    <citation type="submission" date="2022-11" db="EMBL/GenBank/DDBJ databases">
        <authorList>
            <person name="Siebert D."/>
            <person name="Busche T."/>
            <person name="Saydam E."/>
            <person name="Kalinowski J."/>
            <person name="Ruckert C."/>
            <person name="Blombach B."/>
        </authorList>
    </citation>
    <scope>NUCLEOTIDE SEQUENCE [LARGE SCALE GENOMIC DNA]</scope>
    <source>
        <strain evidence="3 4">DSM 1083</strain>
    </source>
</reference>
<dbReference type="PANTHER" id="PTHR30535">
    <property type="entry name" value="VITAMIN B12-BINDING PROTEIN"/>
    <property type="match status" value="1"/>
</dbReference>
<dbReference type="Pfam" id="PF01497">
    <property type="entry name" value="Peripla_BP_2"/>
    <property type="match status" value="1"/>
</dbReference>
<keyword evidence="1" id="KW-0732">Signal</keyword>